<evidence type="ECO:0000313" key="1">
    <source>
        <dbReference type="EMBL" id="QRD05663.1"/>
    </source>
</evidence>
<gene>
    <name evidence="1" type="ORF">JI435_059430</name>
</gene>
<protein>
    <submittedName>
        <fullName evidence="1">Uncharacterized protein</fullName>
    </submittedName>
</protein>
<keyword evidence="2" id="KW-1185">Reference proteome</keyword>
<name>A0A7U2I9F6_PHANO</name>
<accession>A0A7U2I9F6</accession>
<dbReference type="OrthoDB" id="3658421at2759"/>
<dbReference type="AlphaFoldDB" id="A0A7U2I9F6"/>
<dbReference type="VEuPathDB" id="FungiDB:JI435_059430"/>
<evidence type="ECO:0000313" key="2">
    <source>
        <dbReference type="Proteomes" id="UP000663193"/>
    </source>
</evidence>
<dbReference type="EMBL" id="CP069041">
    <property type="protein sequence ID" value="QRD05663.1"/>
    <property type="molecule type" value="Genomic_DNA"/>
</dbReference>
<reference evidence="2" key="1">
    <citation type="journal article" date="2021" name="BMC Genomics">
        <title>Chromosome-level genome assembly and manually-curated proteome of model necrotroph Parastagonospora nodorum Sn15 reveals a genome-wide trove of candidate effector homologs, and redundancy of virulence-related functions within an accessory chromosome.</title>
        <authorList>
            <person name="Bertazzoni S."/>
            <person name="Jones D.A.B."/>
            <person name="Phan H.T."/>
            <person name="Tan K.-C."/>
            <person name="Hane J.K."/>
        </authorList>
    </citation>
    <scope>NUCLEOTIDE SEQUENCE [LARGE SCALE GENOMIC DNA]</scope>
    <source>
        <strain evidence="2">SN15 / ATCC MYA-4574 / FGSC 10173)</strain>
    </source>
</reference>
<proteinExistence type="predicted"/>
<dbReference type="Proteomes" id="UP000663193">
    <property type="component" value="Chromosome 19"/>
</dbReference>
<sequence length="200" mass="22444">MAQTLHPLPQPGLSIYPGFTATKPETFLAKCRNAWSDRASYLISYSSPNGKPLNPFMEIVEEKKNNISFKAMNGQEVMRIIKQEHTWSGAEYHGMRGEGNEVWHLQLKGSWSTEYHLQLYGEAEANQLVVENKLLGADKGVLLNGHPACTMSRHEAWKHIYRRDIINVAPGMDVLLALGVAWIRTDKQKQDEKAAISAAA</sequence>
<organism evidence="1 2">
    <name type="scientific">Phaeosphaeria nodorum (strain SN15 / ATCC MYA-4574 / FGSC 10173)</name>
    <name type="common">Glume blotch fungus</name>
    <name type="synonym">Parastagonospora nodorum</name>
    <dbReference type="NCBI Taxonomy" id="321614"/>
    <lineage>
        <taxon>Eukaryota</taxon>
        <taxon>Fungi</taxon>
        <taxon>Dikarya</taxon>
        <taxon>Ascomycota</taxon>
        <taxon>Pezizomycotina</taxon>
        <taxon>Dothideomycetes</taxon>
        <taxon>Pleosporomycetidae</taxon>
        <taxon>Pleosporales</taxon>
        <taxon>Pleosporineae</taxon>
        <taxon>Phaeosphaeriaceae</taxon>
        <taxon>Parastagonospora</taxon>
    </lineage>
</organism>